<evidence type="ECO:0008006" key="3">
    <source>
        <dbReference type="Google" id="ProtNLM"/>
    </source>
</evidence>
<sequence>MAATFHLFPCTLGTPTTRSTPSASLSDKGLHSLDANSEIHTLDYSPNRYWLCAAAASSIILDLCVVLGLLGPKLSSIKDDCPQYRLGGRIARSVSRQLVLAVDYLHSMGIAHGGESPSLSLVTAG</sequence>
<accession>A0AAN6MCF8</accession>
<reference evidence="1" key="2">
    <citation type="submission" date="2023-05" db="EMBL/GenBank/DDBJ databases">
        <authorList>
            <consortium name="Lawrence Berkeley National Laboratory"/>
            <person name="Steindorff A."/>
            <person name="Hensen N."/>
            <person name="Bonometti L."/>
            <person name="Westerberg I."/>
            <person name="Brannstrom I.O."/>
            <person name="Guillou S."/>
            <person name="Cros-Aarteil S."/>
            <person name="Calhoun S."/>
            <person name="Haridas S."/>
            <person name="Kuo A."/>
            <person name="Mondo S."/>
            <person name="Pangilinan J."/>
            <person name="Riley R."/>
            <person name="Labutti K."/>
            <person name="Andreopoulos B."/>
            <person name="Lipzen A."/>
            <person name="Chen C."/>
            <person name="Yanf M."/>
            <person name="Daum C."/>
            <person name="Ng V."/>
            <person name="Clum A."/>
            <person name="Ohm R."/>
            <person name="Martin F."/>
            <person name="Silar P."/>
            <person name="Natvig D."/>
            <person name="Lalanne C."/>
            <person name="Gautier V."/>
            <person name="Ament-Velasquez S.L."/>
            <person name="Kruys A."/>
            <person name="Hutchinson M.I."/>
            <person name="Powell A.J."/>
            <person name="Barry K."/>
            <person name="Miller A.N."/>
            <person name="Grigoriev I.V."/>
            <person name="Debuchy R."/>
            <person name="Gladieux P."/>
            <person name="Thoren M.H."/>
            <person name="Johannesson H."/>
        </authorList>
    </citation>
    <scope>NUCLEOTIDE SEQUENCE</scope>
    <source>
        <strain evidence="1">CBS 103.79</strain>
    </source>
</reference>
<reference evidence="1" key="1">
    <citation type="journal article" date="2023" name="Mol. Phylogenet. Evol.">
        <title>Genome-scale phylogeny and comparative genomics of the fungal order Sordariales.</title>
        <authorList>
            <person name="Hensen N."/>
            <person name="Bonometti L."/>
            <person name="Westerberg I."/>
            <person name="Brannstrom I.O."/>
            <person name="Guillou S."/>
            <person name="Cros-Aarteil S."/>
            <person name="Calhoun S."/>
            <person name="Haridas S."/>
            <person name="Kuo A."/>
            <person name="Mondo S."/>
            <person name="Pangilinan J."/>
            <person name="Riley R."/>
            <person name="LaButti K."/>
            <person name="Andreopoulos B."/>
            <person name="Lipzen A."/>
            <person name="Chen C."/>
            <person name="Yan M."/>
            <person name="Daum C."/>
            <person name="Ng V."/>
            <person name="Clum A."/>
            <person name="Steindorff A."/>
            <person name="Ohm R.A."/>
            <person name="Martin F."/>
            <person name="Silar P."/>
            <person name="Natvig D.O."/>
            <person name="Lalanne C."/>
            <person name="Gautier V."/>
            <person name="Ament-Velasquez S.L."/>
            <person name="Kruys A."/>
            <person name="Hutchinson M.I."/>
            <person name="Powell A.J."/>
            <person name="Barry K."/>
            <person name="Miller A.N."/>
            <person name="Grigoriev I.V."/>
            <person name="Debuchy R."/>
            <person name="Gladieux P."/>
            <person name="Hiltunen Thoren M."/>
            <person name="Johannesson H."/>
        </authorList>
    </citation>
    <scope>NUCLEOTIDE SEQUENCE</scope>
    <source>
        <strain evidence="1">CBS 103.79</strain>
    </source>
</reference>
<dbReference type="EMBL" id="MU855942">
    <property type="protein sequence ID" value="KAK3898402.1"/>
    <property type="molecule type" value="Genomic_DNA"/>
</dbReference>
<dbReference type="InterPro" id="IPR011009">
    <property type="entry name" value="Kinase-like_dom_sf"/>
</dbReference>
<dbReference type="SUPFAM" id="SSF56112">
    <property type="entry name" value="Protein kinase-like (PK-like)"/>
    <property type="match status" value="1"/>
</dbReference>
<gene>
    <name evidence="1" type="ORF">C8A05DRAFT_19009</name>
</gene>
<protein>
    <recommendedName>
        <fullName evidence="3">Protein kinase domain-containing protein</fullName>
    </recommendedName>
</protein>
<evidence type="ECO:0000313" key="2">
    <source>
        <dbReference type="Proteomes" id="UP001303889"/>
    </source>
</evidence>
<dbReference type="Gene3D" id="1.10.510.10">
    <property type="entry name" value="Transferase(Phosphotransferase) domain 1"/>
    <property type="match status" value="1"/>
</dbReference>
<organism evidence="1 2">
    <name type="scientific">Staphylotrichum tortipilum</name>
    <dbReference type="NCBI Taxonomy" id="2831512"/>
    <lineage>
        <taxon>Eukaryota</taxon>
        <taxon>Fungi</taxon>
        <taxon>Dikarya</taxon>
        <taxon>Ascomycota</taxon>
        <taxon>Pezizomycotina</taxon>
        <taxon>Sordariomycetes</taxon>
        <taxon>Sordariomycetidae</taxon>
        <taxon>Sordariales</taxon>
        <taxon>Chaetomiaceae</taxon>
        <taxon>Staphylotrichum</taxon>
    </lineage>
</organism>
<name>A0AAN6MCF8_9PEZI</name>
<keyword evidence="2" id="KW-1185">Reference proteome</keyword>
<dbReference type="Proteomes" id="UP001303889">
    <property type="component" value="Unassembled WGS sequence"/>
</dbReference>
<comment type="caution">
    <text evidence="1">The sequence shown here is derived from an EMBL/GenBank/DDBJ whole genome shotgun (WGS) entry which is preliminary data.</text>
</comment>
<proteinExistence type="predicted"/>
<dbReference type="AlphaFoldDB" id="A0AAN6MCF8"/>
<evidence type="ECO:0000313" key="1">
    <source>
        <dbReference type="EMBL" id="KAK3898402.1"/>
    </source>
</evidence>